<evidence type="ECO:0000256" key="2">
    <source>
        <dbReference type="SAM" id="SignalP"/>
    </source>
</evidence>
<dbReference type="AlphaFoldDB" id="A0A1T4N2S9"/>
<dbReference type="OrthoDB" id="7250490at2"/>
<evidence type="ECO:0000256" key="1">
    <source>
        <dbReference type="ARBA" id="ARBA00006987"/>
    </source>
</evidence>
<dbReference type="RefSeq" id="WP_078707038.1">
    <property type="nucleotide sequence ID" value="NZ_FUXL01000002.1"/>
</dbReference>
<proteinExistence type="inferred from homology"/>
<organism evidence="3 4">
    <name type="scientific">Consotaella salsifontis</name>
    <dbReference type="NCBI Taxonomy" id="1365950"/>
    <lineage>
        <taxon>Bacteria</taxon>
        <taxon>Pseudomonadati</taxon>
        <taxon>Pseudomonadota</taxon>
        <taxon>Alphaproteobacteria</taxon>
        <taxon>Hyphomicrobiales</taxon>
        <taxon>Aurantimonadaceae</taxon>
        <taxon>Consotaella</taxon>
    </lineage>
</organism>
<comment type="similarity">
    <text evidence="1">Belongs to the UPF0065 (bug) family.</text>
</comment>
<evidence type="ECO:0000313" key="3">
    <source>
        <dbReference type="EMBL" id="SJZ73416.1"/>
    </source>
</evidence>
<dbReference type="PANTHER" id="PTHR42928">
    <property type="entry name" value="TRICARBOXYLATE-BINDING PROTEIN"/>
    <property type="match status" value="1"/>
</dbReference>
<dbReference type="CDD" id="cd07012">
    <property type="entry name" value="PBP2_Bug_TTT"/>
    <property type="match status" value="1"/>
</dbReference>
<dbReference type="PIRSF" id="PIRSF017082">
    <property type="entry name" value="YflP"/>
    <property type="match status" value="1"/>
</dbReference>
<dbReference type="STRING" id="1365950.SAMN05428963_102389"/>
<dbReference type="Pfam" id="PF03401">
    <property type="entry name" value="TctC"/>
    <property type="match status" value="1"/>
</dbReference>
<feature type="signal peptide" evidence="2">
    <location>
        <begin position="1"/>
        <end position="40"/>
    </location>
</feature>
<accession>A0A1T4N2S9</accession>
<reference evidence="4" key="1">
    <citation type="submission" date="2017-02" db="EMBL/GenBank/DDBJ databases">
        <authorList>
            <person name="Varghese N."/>
            <person name="Submissions S."/>
        </authorList>
    </citation>
    <scope>NUCLEOTIDE SEQUENCE [LARGE SCALE GENOMIC DNA]</scope>
    <source>
        <strain evidence="4">USBA 369</strain>
    </source>
</reference>
<dbReference type="InterPro" id="IPR042100">
    <property type="entry name" value="Bug_dom1"/>
</dbReference>
<evidence type="ECO:0000313" key="4">
    <source>
        <dbReference type="Proteomes" id="UP000190135"/>
    </source>
</evidence>
<dbReference type="InterPro" id="IPR005064">
    <property type="entry name" value="BUG"/>
</dbReference>
<gene>
    <name evidence="3" type="ORF">SAMN05428963_102389</name>
</gene>
<keyword evidence="2" id="KW-0732">Signal</keyword>
<dbReference type="Proteomes" id="UP000190135">
    <property type="component" value="Unassembled WGS sequence"/>
</dbReference>
<dbReference type="Gene3D" id="3.40.190.150">
    <property type="entry name" value="Bordetella uptake gene, domain 1"/>
    <property type="match status" value="1"/>
</dbReference>
<dbReference type="PANTHER" id="PTHR42928:SF5">
    <property type="entry name" value="BLR1237 PROTEIN"/>
    <property type="match status" value="1"/>
</dbReference>
<keyword evidence="4" id="KW-1185">Reference proteome</keyword>
<keyword evidence="3" id="KW-0675">Receptor</keyword>
<dbReference type="EMBL" id="FUXL01000002">
    <property type="protein sequence ID" value="SJZ73416.1"/>
    <property type="molecule type" value="Genomic_DNA"/>
</dbReference>
<sequence length="331" mass="35521">MFNLTRRRAISGTIRAVAGAIVSLAVASTALTATSQAALADDFPTKPIKVIVPYKPGGRTDVVARMIADKIQQKGWLEQPLVIVNADGGAGANAFGQLKRGGNDGYTIMHWSHELLLSVAMGLGGFQLDDFKSIGFTGGGSPLWAVREDAPYKTLNELIDHLKKEPRSLVEAVAIGSIPHIVGAMLEKSAGVETRYVTANSNADRLRLLLGGNADIALFAASEFMRQGENLRPLVYFGNERLAALPDLPTAKELGYDASWANPNWWLAPAGTPDDVVKKIAGALEKAINDPEIAEYFKNNTLEPYWTGGDEAMDQSVAMLASLKSITDTLK</sequence>
<feature type="chain" id="PRO_5012482019" evidence="2">
    <location>
        <begin position="41"/>
        <end position="331"/>
    </location>
</feature>
<name>A0A1T4N2S9_9HYPH</name>
<dbReference type="SUPFAM" id="SSF53850">
    <property type="entry name" value="Periplasmic binding protein-like II"/>
    <property type="match status" value="1"/>
</dbReference>
<dbReference type="Gene3D" id="3.40.190.10">
    <property type="entry name" value="Periplasmic binding protein-like II"/>
    <property type="match status" value="1"/>
</dbReference>
<protein>
    <submittedName>
        <fullName evidence="3">Tripartite-type tricarboxylate transporter, receptor component TctC</fullName>
    </submittedName>
</protein>